<evidence type="ECO:0000313" key="10">
    <source>
        <dbReference type="EMBL" id="CAD7080097.1"/>
    </source>
</evidence>
<dbReference type="InParanoid" id="A0A7R8UGF6"/>
<dbReference type="Proteomes" id="UP000594454">
    <property type="component" value="Chromosome 1"/>
</dbReference>
<dbReference type="SUPFAM" id="SSF47973">
    <property type="entry name" value="Ribosomal protein S7"/>
    <property type="match status" value="1"/>
</dbReference>
<evidence type="ECO:0000256" key="2">
    <source>
        <dbReference type="ARBA" id="ARBA00007151"/>
    </source>
</evidence>
<keyword evidence="5" id="KW-0496">Mitochondrion</keyword>
<dbReference type="GO" id="GO:0005743">
    <property type="term" value="C:mitochondrial inner membrane"/>
    <property type="evidence" value="ECO:0007669"/>
    <property type="project" value="UniProtKB-ARBA"/>
</dbReference>
<sequence>MTSALFKLRLLPPFRPLLLPPAQQMSMYQPTYIDPIFKKEQQQVLTETGEASNLAHIPIKSARNNDTCSVFHDNTVSKFTNYIMRKGNKILARELLEKTFENVKRIQLERYNLAEGDEKNKIETNPKVILHRAIANSRPILQLTPIKRGGVKYQVPIPITENRSLFLAMNWLIQAAKEKERKVHFPEKLAWELLEAASGQGRVIKRKQDLHRQCEANKAYAHYRWS</sequence>
<dbReference type="AlphaFoldDB" id="A0A7R8UGF6"/>
<comment type="subcellular location">
    <subcellularLocation>
        <location evidence="1">Mitochondrion</location>
    </subcellularLocation>
</comment>
<keyword evidence="11" id="KW-1185">Reference proteome</keyword>
<dbReference type="OrthoDB" id="9972728at2759"/>
<dbReference type="PANTHER" id="PTHR11205">
    <property type="entry name" value="RIBOSOMAL PROTEIN S7"/>
    <property type="match status" value="1"/>
</dbReference>
<evidence type="ECO:0000256" key="4">
    <source>
        <dbReference type="ARBA" id="ARBA00022980"/>
    </source>
</evidence>
<dbReference type="Pfam" id="PF00177">
    <property type="entry name" value="Ribosomal_S7"/>
    <property type="match status" value="1"/>
</dbReference>
<evidence type="ECO:0000256" key="6">
    <source>
        <dbReference type="ARBA" id="ARBA00023274"/>
    </source>
</evidence>
<evidence type="ECO:0000259" key="9">
    <source>
        <dbReference type="Pfam" id="PF00177"/>
    </source>
</evidence>
<evidence type="ECO:0000313" key="11">
    <source>
        <dbReference type="Proteomes" id="UP000594454"/>
    </source>
</evidence>
<dbReference type="Gene3D" id="1.10.455.10">
    <property type="entry name" value="Ribosomal protein S7 domain"/>
    <property type="match status" value="1"/>
</dbReference>
<dbReference type="PIRSF" id="PIRSF002122">
    <property type="entry name" value="RPS7p_RPS7a_RPS5e_RPS7o"/>
    <property type="match status" value="1"/>
</dbReference>
<keyword evidence="4" id="KW-0689">Ribosomal protein</keyword>
<dbReference type="GO" id="GO:0044391">
    <property type="term" value="C:ribosomal subunit"/>
    <property type="evidence" value="ECO:0007669"/>
    <property type="project" value="UniProtKB-ARBA"/>
</dbReference>
<evidence type="ECO:0000256" key="8">
    <source>
        <dbReference type="ARBA" id="ARBA00041309"/>
    </source>
</evidence>
<name>A0A7R8UGF6_HERIL</name>
<accession>A0A7R8UGF6</accession>
<dbReference type="GO" id="GO:0005759">
    <property type="term" value="C:mitochondrial matrix"/>
    <property type="evidence" value="ECO:0007669"/>
    <property type="project" value="UniProtKB-ARBA"/>
</dbReference>
<comment type="similarity">
    <text evidence="2">Belongs to the universal ribosomal protein uS7 family.</text>
</comment>
<reference evidence="10 11" key="1">
    <citation type="submission" date="2020-11" db="EMBL/GenBank/DDBJ databases">
        <authorList>
            <person name="Wallbank WR R."/>
            <person name="Pardo Diaz C."/>
            <person name="Kozak K."/>
            <person name="Martin S."/>
            <person name="Jiggins C."/>
            <person name="Moest M."/>
            <person name="Warren A I."/>
            <person name="Generalovic N T."/>
            <person name="Byers J.R.P. K."/>
            <person name="Montejo-Kovacevich G."/>
            <person name="Yen C E."/>
        </authorList>
    </citation>
    <scope>NUCLEOTIDE SEQUENCE [LARGE SCALE GENOMIC DNA]</scope>
</reference>
<evidence type="ECO:0000256" key="3">
    <source>
        <dbReference type="ARBA" id="ARBA00022946"/>
    </source>
</evidence>
<evidence type="ECO:0000256" key="5">
    <source>
        <dbReference type="ARBA" id="ARBA00023128"/>
    </source>
</evidence>
<evidence type="ECO:0000256" key="1">
    <source>
        <dbReference type="ARBA" id="ARBA00004173"/>
    </source>
</evidence>
<gene>
    <name evidence="10" type="ORF">HERILL_LOCUS3272</name>
</gene>
<dbReference type="EMBL" id="LR899009">
    <property type="protein sequence ID" value="CAD7080097.1"/>
    <property type="molecule type" value="Genomic_DNA"/>
</dbReference>
<dbReference type="GO" id="GO:0006412">
    <property type="term" value="P:translation"/>
    <property type="evidence" value="ECO:0007669"/>
    <property type="project" value="InterPro"/>
</dbReference>
<keyword evidence="3" id="KW-0809">Transit peptide</keyword>
<dbReference type="InterPro" id="IPR000235">
    <property type="entry name" value="Ribosomal_uS7"/>
</dbReference>
<proteinExistence type="inferred from homology"/>
<protein>
    <recommendedName>
        <fullName evidence="7">Small ribosomal subunit protein uS7m</fullName>
    </recommendedName>
    <alternativeName>
        <fullName evidence="8">28S ribosomal protein S7, mitochondrial</fullName>
    </alternativeName>
</protein>
<keyword evidence="6" id="KW-0687">Ribonucleoprotein</keyword>
<organism evidence="10 11">
    <name type="scientific">Hermetia illucens</name>
    <name type="common">Black soldier fly</name>
    <dbReference type="NCBI Taxonomy" id="343691"/>
    <lineage>
        <taxon>Eukaryota</taxon>
        <taxon>Metazoa</taxon>
        <taxon>Ecdysozoa</taxon>
        <taxon>Arthropoda</taxon>
        <taxon>Hexapoda</taxon>
        <taxon>Insecta</taxon>
        <taxon>Pterygota</taxon>
        <taxon>Neoptera</taxon>
        <taxon>Endopterygota</taxon>
        <taxon>Diptera</taxon>
        <taxon>Brachycera</taxon>
        <taxon>Stratiomyomorpha</taxon>
        <taxon>Stratiomyidae</taxon>
        <taxon>Hermetiinae</taxon>
        <taxon>Hermetia</taxon>
    </lineage>
</organism>
<dbReference type="FunCoup" id="A0A7R8UGF6">
    <property type="interactions" value="584"/>
</dbReference>
<dbReference type="FunFam" id="1.10.455.10:FF:000004">
    <property type="entry name" value="28S ribosomal protein S7, mitochondrial"/>
    <property type="match status" value="1"/>
</dbReference>
<dbReference type="CDD" id="cd14870">
    <property type="entry name" value="uS7_Mitochondria_Mammalian"/>
    <property type="match status" value="1"/>
</dbReference>
<dbReference type="InterPro" id="IPR023798">
    <property type="entry name" value="Ribosomal_uS7_dom"/>
</dbReference>
<feature type="domain" description="Small ribosomal subunit protein uS7" evidence="9">
    <location>
        <begin position="66"/>
        <end position="218"/>
    </location>
</feature>
<dbReference type="OMA" id="DDTHRMA"/>
<dbReference type="InterPro" id="IPR036823">
    <property type="entry name" value="Ribosomal_uS7_dom_sf"/>
</dbReference>
<evidence type="ECO:0000256" key="7">
    <source>
        <dbReference type="ARBA" id="ARBA00039306"/>
    </source>
</evidence>